<dbReference type="RefSeq" id="WP_131815420.1">
    <property type="nucleotide sequence ID" value="NZ_FNKK01000002.1"/>
</dbReference>
<keyword evidence="1" id="KW-0472">Membrane</keyword>
<organism evidence="2 3">
    <name type="scientific">Thermostaphylospora chromogena</name>
    <dbReference type="NCBI Taxonomy" id="35622"/>
    <lineage>
        <taxon>Bacteria</taxon>
        <taxon>Bacillati</taxon>
        <taxon>Actinomycetota</taxon>
        <taxon>Actinomycetes</taxon>
        <taxon>Streptosporangiales</taxon>
        <taxon>Thermomonosporaceae</taxon>
        <taxon>Thermostaphylospora</taxon>
    </lineage>
</organism>
<feature type="transmembrane region" description="Helical" evidence="1">
    <location>
        <begin position="27"/>
        <end position="49"/>
    </location>
</feature>
<sequence>MKDAAAGDGGAPATPEPRRESAEATLVLTWATYAVLGVLGLVLGVAGAFQHAIYLGVDTPVAAIGWMALLFAALYGMGRLMRSKLGALVPGVGWILVSMLLSGQRSEGDLVIAANAAGYLYLYGGFAAVVLAVMLVPSRGPSWLLRRPGSWHVPSDPS</sequence>
<dbReference type="Pfam" id="PF19608">
    <property type="entry name" value="DUF6113"/>
    <property type="match status" value="1"/>
</dbReference>
<dbReference type="AlphaFoldDB" id="A0A1H1B1P8"/>
<proteinExistence type="predicted"/>
<feature type="transmembrane region" description="Helical" evidence="1">
    <location>
        <begin position="61"/>
        <end position="78"/>
    </location>
</feature>
<evidence type="ECO:0000313" key="2">
    <source>
        <dbReference type="EMBL" id="SDQ45823.1"/>
    </source>
</evidence>
<gene>
    <name evidence="2" type="ORF">SAMN04489764_0756</name>
</gene>
<reference evidence="2 3" key="1">
    <citation type="submission" date="2016-10" db="EMBL/GenBank/DDBJ databases">
        <authorList>
            <person name="de Groot N.N."/>
        </authorList>
    </citation>
    <scope>NUCLEOTIDE SEQUENCE [LARGE SCALE GENOMIC DNA]</scope>
    <source>
        <strain evidence="2 3">DSM 43794</strain>
    </source>
</reference>
<keyword evidence="1" id="KW-0812">Transmembrane</keyword>
<feature type="transmembrane region" description="Helical" evidence="1">
    <location>
        <begin position="116"/>
        <end position="137"/>
    </location>
</feature>
<dbReference type="OrthoDB" id="3544132at2"/>
<name>A0A1H1B1P8_9ACTN</name>
<keyword evidence="3" id="KW-1185">Reference proteome</keyword>
<accession>A0A1H1B1P8</accession>
<protein>
    <recommendedName>
        <fullName evidence="4">Integral membrane protein</fullName>
    </recommendedName>
</protein>
<evidence type="ECO:0008006" key="4">
    <source>
        <dbReference type="Google" id="ProtNLM"/>
    </source>
</evidence>
<keyword evidence="1" id="KW-1133">Transmembrane helix</keyword>
<dbReference type="Proteomes" id="UP000217103">
    <property type="component" value="Unassembled WGS sequence"/>
</dbReference>
<evidence type="ECO:0000313" key="3">
    <source>
        <dbReference type="Proteomes" id="UP000217103"/>
    </source>
</evidence>
<dbReference type="InterPro" id="IPR046095">
    <property type="entry name" value="DUF6113"/>
</dbReference>
<evidence type="ECO:0000256" key="1">
    <source>
        <dbReference type="SAM" id="Phobius"/>
    </source>
</evidence>
<feature type="transmembrane region" description="Helical" evidence="1">
    <location>
        <begin position="85"/>
        <end position="104"/>
    </location>
</feature>
<dbReference type="STRING" id="35622.SAMN04489764_0756"/>
<dbReference type="EMBL" id="FNKK01000002">
    <property type="protein sequence ID" value="SDQ45823.1"/>
    <property type="molecule type" value="Genomic_DNA"/>
</dbReference>